<accession>A0A0R1WHN2</accession>
<feature type="region of interest" description="Disordered" evidence="1">
    <location>
        <begin position="221"/>
        <end position="267"/>
    </location>
</feature>
<proteinExistence type="predicted"/>
<protein>
    <submittedName>
        <fullName evidence="2">Prophage Lp2 protein 45</fullName>
    </submittedName>
</protein>
<keyword evidence="3" id="KW-1185">Reference proteome</keyword>
<dbReference type="AlphaFoldDB" id="A0A0R1WHN2"/>
<dbReference type="Proteomes" id="UP000051302">
    <property type="component" value="Unassembled WGS sequence"/>
</dbReference>
<dbReference type="EMBL" id="AZFV01000011">
    <property type="protein sequence ID" value="KRM17263.1"/>
    <property type="molecule type" value="Genomic_DNA"/>
</dbReference>
<sequence>MAGETTTSDIKGYGQDSFTGIEADKIFYAFKRIMSWPVAAKIQLLGMQGATSATNTRTSQATQLKNGTLKGTGAPNQQRTVDCIYPKETNGFDLHAEIRQIWDNNERFALWRIDFGSMHGKKPNRKVRAQYSHAILPALPYTEALGGFLTSNLAIEVEGMERDFNDDGNWFELPESSFEPGTFDKMNKFYNYSLGTDQGTDDDGNFVDNTVDDETLFVNKKGTTEDVAGPNTPAGATDSTLVAAPTPDKPSDETSTATNGGAKVETK</sequence>
<dbReference type="PATRIC" id="fig|1423774.3.peg.349"/>
<reference evidence="2 3" key="1">
    <citation type="journal article" date="2015" name="Genome Announc.">
        <title>Expanding the biotechnology potential of lactobacilli through comparative genomics of 213 strains and associated genera.</title>
        <authorList>
            <person name="Sun Z."/>
            <person name="Harris H.M."/>
            <person name="McCann A."/>
            <person name="Guo C."/>
            <person name="Argimon S."/>
            <person name="Zhang W."/>
            <person name="Yang X."/>
            <person name="Jeffery I.B."/>
            <person name="Cooney J.C."/>
            <person name="Kagawa T.F."/>
            <person name="Liu W."/>
            <person name="Song Y."/>
            <person name="Salvetti E."/>
            <person name="Wrobel A."/>
            <person name="Rasinkangas P."/>
            <person name="Parkhill J."/>
            <person name="Rea M.C."/>
            <person name="O'Sullivan O."/>
            <person name="Ritari J."/>
            <person name="Douillard F.P."/>
            <person name="Paul Ross R."/>
            <person name="Yang R."/>
            <person name="Briner A.E."/>
            <person name="Felis G.E."/>
            <person name="de Vos W.M."/>
            <person name="Barrangou R."/>
            <person name="Klaenhammer T.R."/>
            <person name="Caufield P.W."/>
            <person name="Cui Y."/>
            <person name="Zhang H."/>
            <person name="O'Toole P.W."/>
        </authorList>
    </citation>
    <scope>NUCLEOTIDE SEQUENCE [LARGE SCALE GENOMIC DNA]</scope>
    <source>
        <strain evidence="2 3">DSM 16982</strain>
    </source>
</reference>
<comment type="caution">
    <text evidence="2">The sequence shown here is derived from an EMBL/GenBank/DDBJ whole genome shotgun (WGS) entry which is preliminary data.</text>
</comment>
<dbReference type="RefSeq" id="WP_057891921.1">
    <property type="nucleotide sequence ID" value="NZ_AZFV01000011.1"/>
</dbReference>
<evidence type="ECO:0000313" key="3">
    <source>
        <dbReference type="Proteomes" id="UP000051302"/>
    </source>
</evidence>
<evidence type="ECO:0000313" key="2">
    <source>
        <dbReference type="EMBL" id="KRM17263.1"/>
    </source>
</evidence>
<gene>
    <name evidence="2" type="ORF">FD31_GL000342</name>
</gene>
<evidence type="ECO:0000256" key="1">
    <source>
        <dbReference type="SAM" id="MobiDB-lite"/>
    </source>
</evidence>
<organism evidence="2 3">
    <name type="scientific">Companilactobacillus nantensis DSM 16982</name>
    <dbReference type="NCBI Taxonomy" id="1423774"/>
    <lineage>
        <taxon>Bacteria</taxon>
        <taxon>Bacillati</taxon>
        <taxon>Bacillota</taxon>
        <taxon>Bacilli</taxon>
        <taxon>Lactobacillales</taxon>
        <taxon>Lactobacillaceae</taxon>
        <taxon>Companilactobacillus</taxon>
    </lineage>
</organism>
<name>A0A0R1WHN2_9LACO</name>
<dbReference type="STRING" id="1423774.FD31_GL000342"/>